<proteinExistence type="inferred from homology"/>
<evidence type="ECO:0000313" key="14">
    <source>
        <dbReference type="Proteomes" id="UP000057213"/>
    </source>
</evidence>
<dbReference type="HAMAP" id="MF_00120">
    <property type="entry name" value="GatA"/>
    <property type="match status" value="1"/>
</dbReference>
<dbReference type="Pfam" id="PF01425">
    <property type="entry name" value="Amidase"/>
    <property type="match status" value="1"/>
</dbReference>
<dbReference type="KEGG" id="banc:PU02_0950"/>
<keyword evidence="7 11" id="KW-0547">Nucleotide-binding</keyword>
<dbReference type="InterPro" id="IPR036928">
    <property type="entry name" value="AS_sf"/>
</dbReference>
<name>A0A0M4LK28_9HYPH</name>
<evidence type="ECO:0000256" key="7">
    <source>
        <dbReference type="ARBA" id="ARBA00022741"/>
    </source>
</evidence>
<keyword evidence="8 11" id="KW-0067">ATP-binding</keyword>
<dbReference type="NCBIfam" id="TIGR00132">
    <property type="entry name" value="gatA"/>
    <property type="match status" value="1"/>
</dbReference>
<evidence type="ECO:0000256" key="8">
    <source>
        <dbReference type="ARBA" id="ARBA00022840"/>
    </source>
</evidence>
<evidence type="ECO:0000313" key="13">
    <source>
        <dbReference type="EMBL" id="ALE03764.1"/>
    </source>
</evidence>
<dbReference type="EMBL" id="CP010401">
    <property type="protein sequence ID" value="ALE03764.1"/>
    <property type="molecule type" value="Genomic_DNA"/>
</dbReference>
<feature type="active site" description="Charge relay system" evidence="11">
    <location>
        <position position="159"/>
    </location>
</feature>
<dbReference type="EC" id="6.3.5.7" evidence="4 11"/>
<evidence type="ECO:0000256" key="4">
    <source>
        <dbReference type="ARBA" id="ARBA00012739"/>
    </source>
</evidence>
<dbReference type="OrthoDB" id="9811471at2"/>
<evidence type="ECO:0000256" key="11">
    <source>
        <dbReference type="HAMAP-Rule" id="MF_00120"/>
    </source>
</evidence>
<dbReference type="Proteomes" id="UP000057213">
    <property type="component" value="Chromosome"/>
</dbReference>
<comment type="catalytic activity">
    <reaction evidence="10 11">
        <text>L-glutamyl-tRNA(Gln) + L-glutamine + ATP + H2O = L-glutaminyl-tRNA(Gln) + L-glutamate + ADP + phosphate + H(+)</text>
        <dbReference type="Rhea" id="RHEA:17521"/>
        <dbReference type="Rhea" id="RHEA-COMP:9681"/>
        <dbReference type="Rhea" id="RHEA-COMP:9684"/>
        <dbReference type="ChEBI" id="CHEBI:15377"/>
        <dbReference type="ChEBI" id="CHEBI:15378"/>
        <dbReference type="ChEBI" id="CHEBI:29985"/>
        <dbReference type="ChEBI" id="CHEBI:30616"/>
        <dbReference type="ChEBI" id="CHEBI:43474"/>
        <dbReference type="ChEBI" id="CHEBI:58359"/>
        <dbReference type="ChEBI" id="CHEBI:78520"/>
        <dbReference type="ChEBI" id="CHEBI:78521"/>
        <dbReference type="ChEBI" id="CHEBI:456216"/>
        <dbReference type="EC" id="6.3.5.7"/>
    </reaction>
</comment>
<dbReference type="GO" id="GO:0050567">
    <property type="term" value="F:glutaminyl-tRNA synthase (glutamine-hydrolyzing) activity"/>
    <property type="evidence" value="ECO:0007669"/>
    <property type="project" value="UniProtKB-UniRule"/>
</dbReference>
<comment type="function">
    <text evidence="11">Allows the formation of correctly charged Gln-tRNA(Gln) through the transamidation of misacylated Glu-tRNA(Gln) in organisms which lack glutaminyl-tRNA synthetase. The reaction takes place in the presence of glutamine and ATP through an activated gamma-phospho-Glu-tRNA(Gln).</text>
</comment>
<keyword evidence="13" id="KW-0808">Transferase</keyword>
<evidence type="ECO:0000256" key="9">
    <source>
        <dbReference type="ARBA" id="ARBA00022917"/>
    </source>
</evidence>
<evidence type="ECO:0000256" key="3">
    <source>
        <dbReference type="ARBA" id="ARBA00011123"/>
    </source>
</evidence>
<feature type="active site" description="Charge relay system" evidence="11">
    <location>
        <position position="79"/>
    </location>
</feature>
<evidence type="ECO:0000256" key="5">
    <source>
        <dbReference type="ARBA" id="ARBA00014428"/>
    </source>
</evidence>
<keyword evidence="6 11" id="KW-0436">Ligase</keyword>
<dbReference type="STRING" id="1318743.PU02_0950"/>
<feature type="active site" description="Acyl-ester intermediate" evidence="11">
    <location>
        <position position="183"/>
    </location>
</feature>
<dbReference type="GO" id="GO:0030956">
    <property type="term" value="C:glutamyl-tRNA(Gln) amidotransferase complex"/>
    <property type="evidence" value="ECO:0007669"/>
    <property type="project" value="InterPro"/>
</dbReference>
<dbReference type="PATRIC" id="fig|1318743.3.peg.964"/>
<dbReference type="InterPro" id="IPR000120">
    <property type="entry name" value="Amidase"/>
</dbReference>
<dbReference type="Gene3D" id="3.90.1300.10">
    <property type="entry name" value="Amidase signature (AS) domain"/>
    <property type="match status" value="1"/>
</dbReference>
<dbReference type="RefSeq" id="WP_053944265.1">
    <property type="nucleotide sequence ID" value="NZ_CP010401.1"/>
</dbReference>
<dbReference type="PANTHER" id="PTHR11895">
    <property type="entry name" value="TRANSAMIDASE"/>
    <property type="match status" value="1"/>
</dbReference>
<comment type="subunit">
    <text evidence="3 11">Heterotrimer of A, B and C subunits.</text>
</comment>
<dbReference type="PANTHER" id="PTHR11895:SF151">
    <property type="entry name" value="GLUTAMYL-TRNA(GLN) AMIDOTRANSFERASE SUBUNIT A"/>
    <property type="match status" value="1"/>
</dbReference>
<dbReference type="InterPro" id="IPR004412">
    <property type="entry name" value="GatA"/>
</dbReference>
<evidence type="ECO:0000256" key="6">
    <source>
        <dbReference type="ARBA" id="ARBA00022598"/>
    </source>
</evidence>
<evidence type="ECO:0000259" key="12">
    <source>
        <dbReference type="Pfam" id="PF01425"/>
    </source>
</evidence>
<evidence type="ECO:0000256" key="1">
    <source>
        <dbReference type="ARBA" id="ARBA00003871"/>
    </source>
</evidence>
<comment type="function">
    <text evidence="1">Hydrolyzes indole-3-acetamide (IAM) into indole-3-acetic acid (IAA).</text>
</comment>
<comment type="similarity">
    <text evidence="2 11">Belongs to the amidase family. GatA subfamily.</text>
</comment>
<dbReference type="GO" id="GO:0006412">
    <property type="term" value="P:translation"/>
    <property type="evidence" value="ECO:0007669"/>
    <property type="project" value="UniProtKB-UniRule"/>
</dbReference>
<sequence>MTDLTTLTIAQARDALTKGDFKATELTESYLKAIKEANLTLNVYVAITEEQAMKMAVESDSRFFKKEAGILEGIPLGIKDNFATRDVHTQACSYILDGFKPKYESTVTANLWKSGAVMLGKLNMDEFAMGSSNKTSYYGPAINPWRKLNSNENLVPGGSSGGSSAAVAARLCAAATATDTGGSIRQPAAFTGTVGIKPTYGRCSRWGIIAYASSLDQAGPIGRTVQDCAIMLKSMASFDKKDSTSVDLPVPDYESYLGKSIKGMRIGIPKEYQIEGISSEIIELWQKGVHWLQEAGAEIVDVSLPHTKYALPAYYIVASAEASSNLARYDGVRFGLRIPGKDIVEMYENTRSAGFGNEVKRRILIGTYVLSAGYYDAYYLKAQKVRTLIKHDFDQCFSSGVDAILTPATPTPAFGITDETIKNDAITMYLNDIFTVPVNMVGLPGISVPAGLSSSGLPLGLQLIGKPFSEEVIFQAAHIIEQAAGTLSADKWWP</sequence>
<dbReference type="GO" id="GO:0005524">
    <property type="term" value="F:ATP binding"/>
    <property type="evidence" value="ECO:0007669"/>
    <property type="project" value="UniProtKB-KW"/>
</dbReference>
<accession>A0A0M4LK28</accession>
<keyword evidence="9 11" id="KW-0648">Protein biosynthesis</keyword>
<evidence type="ECO:0000256" key="2">
    <source>
        <dbReference type="ARBA" id="ARBA00008069"/>
    </source>
</evidence>
<dbReference type="InterPro" id="IPR020556">
    <property type="entry name" value="Amidase_CS"/>
</dbReference>
<organism evidence="13 14">
    <name type="scientific">Bartonella ancashensis</name>
    <dbReference type="NCBI Taxonomy" id="1318743"/>
    <lineage>
        <taxon>Bacteria</taxon>
        <taxon>Pseudomonadati</taxon>
        <taxon>Pseudomonadota</taxon>
        <taxon>Alphaproteobacteria</taxon>
        <taxon>Hyphomicrobiales</taxon>
        <taxon>Bartonellaceae</taxon>
        <taxon>Bartonella</taxon>
    </lineage>
</organism>
<dbReference type="PROSITE" id="PS00571">
    <property type="entry name" value="AMIDASES"/>
    <property type="match status" value="1"/>
</dbReference>
<feature type="domain" description="Amidase" evidence="12">
    <location>
        <begin position="25"/>
        <end position="472"/>
    </location>
</feature>
<dbReference type="AlphaFoldDB" id="A0A0M4LK28"/>
<dbReference type="GO" id="GO:0016740">
    <property type="term" value="F:transferase activity"/>
    <property type="evidence" value="ECO:0007669"/>
    <property type="project" value="UniProtKB-KW"/>
</dbReference>
<dbReference type="InterPro" id="IPR023631">
    <property type="entry name" value="Amidase_dom"/>
</dbReference>
<evidence type="ECO:0000256" key="10">
    <source>
        <dbReference type="ARBA" id="ARBA00047407"/>
    </source>
</evidence>
<protein>
    <recommendedName>
        <fullName evidence="5 11">Glutamyl-tRNA(Gln) amidotransferase subunit A</fullName>
        <shortName evidence="11">Glu-ADT subunit A</shortName>
        <ecNumber evidence="4 11">6.3.5.7</ecNumber>
    </recommendedName>
</protein>
<reference evidence="13 14" key="1">
    <citation type="journal article" date="2015" name="Genome Announc.">
        <title>Complete Genome Sequence of Bartonella ancashensis Strain 20.00, Isolated from the Blood of a Patient with Verruga Peruana.</title>
        <authorList>
            <person name="Hang J."/>
            <person name="Mullins K.E."/>
            <person name="Clifford R.J."/>
            <person name="Onmus-Leone F."/>
            <person name="Yang Y."/>
            <person name="Jiang J."/>
            <person name="Leguia M."/>
            <person name="Kasper M.R."/>
            <person name="Maguina C."/>
            <person name="Lesho E.P."/>
            <person name="Jarman R.G."/>
            <person name="Richards A.L."/>
            <person name="Blazes D."/>
        </authorList>
    </citation>
    <scope>NUCLEOTIDE SEQUENCE [LARGE SCALE GENOMIC DNA]</scope>
    <source>
        <strain evidence="13 14">20.00</strain>
    </source>
</reference>
<keyword evidence="14" id="KW-1185">Reference proteome</keyword>
<dbReference type="SUPFAM" id="SSF75304">
    <property type="entry name" value="Amidase signature (AS) enzymes"/>
    <property type="match status" value="1"/>
</dbReference>
<gene>
    <name evidence="11" type="primary">gatA</name>
    <name evidence="13" type="ORF">PU02_0950</name>
</gene>